<reference evidence="1 2" key="1">
    <citation type="submission" date="2006-03" db="EMBL/GenBank/DDBJ databases">
        <authorList>
            <person name="Pinhassi J."/>
            <person name="Pedros-Alio C."/>
            <person name="Ferriera S."/>
            <person name="Johnson J."/>
            <person name="Kravitz S."/>
            <person name="Halpern A."/>
            <person name="Remington K."/>
            <person name="Beeson K."/>
            <person name="Tran B."/>
            <person name="Rogers Y.-H."/>
            <person name="Friedman R."/>
            <person name="Venter J.C."/>
        </authorList>
    </citation>
    <scope>NUCLEOTIDE SEQUENCE [LARGE SCALE GENOMIC DNA]</scope>
    <source>
        <strain evidence="1 2">RED65</strain>
    </source>
</reference>
<dbReference type="PIRSF" id="PIRSF016481">
    <property type="entry name" value="Pilus_assembly_PilP"/>
    <property type="match status" value="1"/>
</dbReference>
<protein>
    <submittedName>
        <fullName evidence="1">Type 4 fimbrial biogenesis protein PilP</fullName>
    </submittedName>
</protein>
<organism evidence="1 2">
    <name type="scientific">Bermanella marisrubri</name>
    <dbReference type="NCBI Taxonomy" id="207949"/>
    <lineage>
        <taxon>Bacteria</taxon>
        <taxon>Pseudomonadati</taxon>
        <taxon>Pseudomonadota</taxon>
        <taxon>Gammaproteobacteria</taxon>
        <taxon>Oceanospirillales</taxon>
        <taxon>Oceanospirillaceae</taxon>
        <taxon>Bermanella</taxon>
    </lineage>
</organism>
<accession>Q1N2I3</accession>
<dbReference type="Pfam" id="PF04351">
    <property type="entry name" value="PilP"/>
    <property type="match status" value="1"/>
</dbReference>
<keyword evidence="2" id="KW-1185">Reference proteome</keyword>
<comment type="caution">
    <text evidence="1">The sequence shown here is derived from an EMBL/GenBank/DDBJ whole genome shotgun (WGS) entry which is preliminary data.</text>
</comment>
<evidence type="ECO:0000313" key="2">
    <source>
        <dbReference type="Proteomes" id="UP000004263"/>
    </source>
</evidence>
<dbReference type="STRING" id="207949.RED65_16341"/>
<gene>
    <name evidence="1" type="ORF">RED65_16341</name>
</gene>
<name>Q1N2I3_9GAMM</name>
<dbReference type="AlphaFoldDB" id="Q1N2I3"/>
<evidence type="ECO:0000313" key="1">
    <source>
        <dbReference type="EMBL" id="EAT12424.1"/>
    </source>
</evidence>
<dbReference type="RefSeq" id="WP_007018233.1">
    <property type="nucleotide sequence ID" value="NZ_CH724116.1"/>
</dbReference>
<sequence length="178" mass="19299">MKKLVISSLVLLTACSSGTDTDDLQSFVSETLNTQRGRIQPLPEFQPYSAYVYSASALRSPFESPVVFEEMASQMDNAVDAPDESRRKEPLERYTLGELTLVGTLSKSESGALKALIKTFSGSVHTVEEGNYMGKNHGRIINISESKVDLIEVVPNGSGGWISRPHSMGLQASARSGN</sequence>
<dbReference type="Proteomes" id="UP000004263">
    <property type="component" value="Unassembled WGS sequence"/>
</dbReference>
<dbReference type="HOGENOM" id="CLU_109321_1_0_6"/>
<dbReference type="EMBL" id="AAQH01000007">
    <property type="protein sequence ID" value="EAT12424.1"/>
    <property type="molecule type" value="Genomic_DNA"/>
</dbReference>
<dbReference type="Gene3D" id="2.30.30.830">
    <property type="match status" value="1"/>
</dbReference>
<dbReference type="PROSITE" id="PS51257">
    <property type="entry name" value="PROKAR_LIPOPROTEIN"/>
    <property type="match status" value="1"/>
</dbReference>
<dbReference type="InterPro" id="IPR007446">
    <property type="entry name" value="PilP"/>
</dbReference>
<dbReference type="OrthoDB" id="5296580at2"/>
<proteinExistence type="predicted"/>